<comment type="caution">
    <text evidence="2">The sequence shown here is derived from an EMBL/GenBank/DDBJ whole genome shotgun (WGS) entry which is preliminary data.</text>
</comment>
<name>A0A8H4QWG1_9AGAR</name>
<dbReference type="EMBL" id="JAACJL010000030">
    <property type="protein sequence ID" value="KAF4617935.1"/>
    <property type="molecule type" value="Genomic_DNA"/>
</dbReference>
<organism evidence="2 3">
    <name type="scientific">Agrocybe pediades</name>
    <dbReference type="NCBI Taxonomy" id="84607"/>
    <lineage>
        <taxon>Eukaryota</taxon>
        <taxon>Fungi</taxon>
        <taxon>Dikarya</taxon>
        <taxon>Basidiomycota</taxon>
        <taxon>Agaricomycotina</taxon>
        <taxon>Agaricomycetes</taxon>
        <taxon>Agaricomycetidae</taxon>
        <taxon>Agaricales</taxon>
        <taxon>Agaricineae</taxon>
        <taxon>Strophariaceae</taxon>
        <taxon>Agrocybe</taxon>
    </lineage>
</organism>
<feature type="compositionally biased region" description="Low complexity" evidence="1">
    <location>
        <begin position="117"/>
        <end position="126"/>
    </location>
</feature>
<gene>
    <name evidence="2" type="ORF">D9613_006020</name>
</gene>
<sequence>MSRGDRVAATGILYTSMRDNYGEHGVEEQTKAGFAKYYRKVGSTYRNPHYPGIRLSFFSWLNKWWQMEHEAITKLSADQLMLFDMACGRCNLNLGEATLAFVEWCRAGKKLYHEKLSQAQSSPQSEEPSKPSRAVVPPRKKALTPLALGPEFPKPQVVAADPFTAAAFNERTGFPCAELSFEAIAEGSMPDQAINIADGSLKSIAAQEPEHREETVQGDHLCQVEMVVCSFAMHLIDNPSSLFSLLWELSSKARWLIILAPHKKPEIKSGWGWNKWDIDTWKSCEMTTSTGELLYDR</sequence>
<evidence type="ECO:0000256" key="1">
    <source>
        <dbReference type="SAM" id="MobiDB-lite"/>
    </source>
</evidence>
<dbReference type="Proteomes" id="UP000521872">
    <property type="component" value="Unassembled WGS sequence"/>
</dbReference>
<reference evidence="2 3" key="1">
    <citation type="submission" date="2019-12" db="EMBL/GenBank/DDBJ databases">
        <authorList>
            <person name="Floudas D."/>
            <person name="Bentzer J."/>
            <person name="Ahren D."/>
            <person name="Johansson T."/>
            <person name="Persson P."/>
            <person name="Tunlid A."/>
        </authorList>
    </citation>
    <scope>NUCLEOTIDE SEQUENCE [LARGE SCALE GENOMIC DNA]</scope>
    <source>
        <strain evidence="2 3">CBS 102.39</strain>
    </source>
</reference>
<proteinExistence type="predicted"/>
<keyword evidence="3" id="KW-1185">Reference proteome</keyword>
<feature type="region of interest" description="Disordered" evidence="1">
    <location>
        <begin position="116"/>
        <end position="137"/>
    </location>
</feature>
<evidence type="ECO:0000313" key="2">
    <source>
        <dbReference type="EMBL" id="KAF4617935.1"/>
    </source>
</evidence>
<evidence type="ECO:0000313" key="3">
    <source>
        <dbReference type="Proteomes" id="UP000521872"/>
    </source>
</evidence>
<dbReference type="AlphaFoldDB" id="A0A8H4QWG1"/>
<protein>
    <submittedName>
        <fullName evidence="2">Uncharacterized protein</fullName>
    </submittedName>
</protein>
<accession>A0A8H4QWG1</accession>